<feature type="transmembrane region" description="Helical" evidence="1">
    <location>
        <begin position="28"/>
        <end position="51"/>
    </location>
</feature>
<dbReference type="Proteomes" id="UP000663851">
    <property type="component" value="Unassembled WGS sequence"/>
</dbReference>
<accession>A0A820WP01</accession>
<reference evidence="3" key="1">
    <citation type="submission" date="2021-02" db="EMBL/GenBank/DDBJ databases">
        <authorList>
            <person name="Nowell W R."/>
        </authorList>
    </citation>
    <scope>NUCLEOTIDE SEQUENCE</scope>
</reference>
<evidence type="ECO:0000313" key="4">
    <source>
        <dbReference type="Proteomes" id="UP000663851"/>
    </source>
</evidence>
<sequence>MNQSEAVQIPASNWVSVTPAGWTRRAKIITAVTAVAGMVLFTVTLLVPLIVTASKYTTSTTTRLRRPLRQLIPYQLQQLQAQLPPPIPIPPPPQPLIPYQLQQPQALRQQPILYQLQQLQHLLFRVESNIIGNTNS</sequence>
<comment type="caution">
    <text evidence="3">The sequence shown here is derived from an EMBL/GenBank/DDBJ whole genome shotgun (WGS) entry which is preliminary data.</text>
</comment>
<gene>
    <name evidence="3" type="ORF">HFQ381_LOCUS29113</name>
    <name evidence="2" type="ORF">LUA448_LOCUS30668</name>
</gene>
<protein>
    <submittedName>
        <fullName evidence="3">Uncharacterized protein</fullName>
    </submittedName>
</protein>
<organism evidence="3 4">
    <name type="scientific">Rotaria socialis</name>
    <dbReference type="NCBI Taxonomy" id="392032"/>
    <lineage>
        <taxon>Eukaryota</taxon>
        <taxon>Metazoa</taxon>
        <taxon>Spiralia</taxon>
        <taxon>Gnathifera</taxon>
        <taxon>Rotifera</taxon>
        <taxon>Eurotatoria</taxon>
        <taxon>Bdelloidea</taxon>
        <taxon>Philodinida</taxon>
        <taxon>Philodinidae</taxon>
        <taxon>Rotaria</taxon>
    </lineage>
</organism>
<evidence type="ECO:0000313" key="3">
    <source>
        <dbReference type="EMBL" id="CAF4520841.1"/>
    </source>
</evidence>
<dbReference type="AlphaFoldDB" id="A0A820WP01"/>
<keyword evidence="1" id="KW-1133">Transmembrane helix</keyword>
<feature type="non-terminal residue" evidence="3">
    <location>
        <position position="1"/>
    </location>
</feature>
<dbReference type="Proteomes" id="UP000663833">
    <property type="component" value="Unassembled WGS sequence"/>
</dbReference>
<name>A0A820WP01_9BILA</name>
<dbReference type="EMBL" id="CAJNYD010004504">
    <property type="protein sequence ID" value="CAF3605722.1"/>
    <property type="molecule type" value="Genomic_DNA"/>
</dbReference>
<keyword evidence="1" id="KW-0812">Transmembrane</keyword>
<evidence type="ECO:0000256" key="1">
    <source>
        <dbReference type="SAM" id="Phobius"/>
    </source>
</evidence>
<evidence type="ECO:0000313" key="2">
    <source>
        <dbReference type="EMBL" id="CAF3605722.1"/>
    </source>
</evidence>
<keyword evidence="1" id="KW-0472">Membrane</keyword>
<dbReference type="EMBL" id="CAJOBO010004433">
    <property type="protein sequence ID" value="CAF4520841.1"/>
    <property type="molecule type" value="Genomic_DNA"/>
</dbReference>
<proteinExistence type="predicted"/>